<comment type="caution">
    <text evidence="1">The sequence shown here is derived from an EMBL/GenBank/DDBJ whole genome shotgun (WGS) entry which is preliminary data.</text>
</comment>
<organism evidence="1 2">
    <name type="scientific">Trichinella pseudospiralis</name>
    <name type="common">Parasitic roundworm</name>
    <dbReference type="NCBI Taxonomy" id="6337"/>
    <lineage>
        <taxon>Eukaryota</taxon>
        <taxon>Metazoa</taxon>
        <taxon>Ecdysozoa</taxon>
        <taxon>Nematoda</taxon>
        <taxon>Enoplea</taxon>
        <taxon>Dorylaimia</taxon>
        <taxon>Trichinellida</taxon>
        <taxon>Trichinellidae</taxon>
        <taxon>Trichinella</taxon>
    </lineage>
</organism>
<evidence type="ECO:0000313" key="1">
    <source>
        <dbReference type="EMBL" id="KRX78359.1"/>
    </source>
</evidence>
<gene>
    <name evidence="1" type="ORF">T4E_1172</name>
</gene>
<accession>A0A0V0WRP2</accession>
<protein>
    <submittedName>
        <fullName evidence="1">Uncharacterized protein</fullName>
    </submittedName>
</protein>
<proteinExistence type="predicted"/>
<dbReference type="EMBL" id="JYDU01000871">
    <property type="protein sequence ID" value="KRX78359.1"/>
    <property type="molecule type" value="Genomic_DNA"/>
</dbReference>
<dbReference type="AlphaFoldDB" id="A0A0V0WRP2"/>
<sequence length="65" mass="7449">MAAFISYAAHDLTKYSLEWSILVLCHGKENFVLTGFLFLELEVGLMVNGCLHLLRKRDVIHFPVK</sequence>
<reference evidence="1 2" key="1">
    <citation type="submission" date="2015-01" db="EMBL/GenBank/DDBJ databases">
        <title>Evolution of Trichinella species and genotypes.</title>
        <authorList>
            <person name="Korhonen P.K."/>
            <person name="Edoardo P."/>
            <person name="Giuseppe L.R."/>
            <person name="Gasser R.B."/>
        </authorList>
    </citation>
    <scope>NUCLEOTIDE SEQUENCE [LARGE SCALE GENOMIC DNA]</scope>
    <source>
        <strain evidence="1">ISS141</strain>
    </source>
</reference>
<evidence type="ECO:0000313" key="2">
    <source>
        <dbReference type="Proteomes" id="UP000054815"/>
    </source>
</evidence>
<dbReference type="Proteomes" id="UP000054815">
    <property type="component" value="Unassembled WGS sequence"/>
</dbReference>
<name>A0A0V0WRP2_TRIPS</name>